<dbReference type="Proteomes" id="UP000008810">
    <property type="component" value="Chromosome 3"/>
</dbReference>
<reference evidence="2" key="3">
    <citation type="submission" date="2018-08" db="UniProtKB">
        <authorList>
            <consortium name="EnsemblPlants"/>
        </authorList>
    </citation>
    <scope>IDENTIFICATION</scope>
    <source>
        <strain evidence="2">cv. Bd21</strain>
    </source>
</reference>
<dbReference type="EMBL" id="CM000882">
    <property type="protein sequence ID" value="PNT66622.1"/>
    <property type="molecule type" value="Genomic_DNA"/>
</dbReference>
<reference evidence="1 2" key="1">
    <citation type="journal article" date="2010" name="Nature">
        <title>Genome sequencing and analysis of the model grass Brachypodium distachyon.</title>
        <authorList>
            <consortium name="International Brachypodium Initiative"/>
        </authorList>
    </citation>
    <scope>NUCLEOTIDE SEQUENCE [LARGE SCALE GENOMIC DNA]</scope>
    <source>
        <strain evidence="1 2">Bd21</strain>
    </source>
</reference>
<reference evidence="1" key="2">
    <citation type="submission" date="2017-06" db="EMBL/GenBank/DDBJ databases">
        <title>WGS assembly of Brachypodium distachyon.</title>
        <authorList>
            <consortium name="The International Brachypodium Initiative"/>
            <person name="Lucas S."/>
            <person name="Harmon-Smith M."/>
            <person name="Lail K."/>
            <person name="Tice H."/>
            <person name="Grimwood J."/>
            <person name="Bruce D."/>
            <person name="Barry K."/>
            <person name="Shu S."/>
            <person name="Lindquist E."/>
            <person name="Wang M."/>
            <person name="Pitluck S."/>
            <person name="Vogel J.P."/>
            <person name="Garvin D.F."/>
            <person name="Mockler T.C."/>
            <person name="Schmutz J."/>
            <person name="Rokhsar D."/>
            <person name="Bevan M.W."/>
        </authorList>
    </citation>
    <scope>NUCLEOTIDE SEQUENCE</scope>
    <source>
        <strain evidence="1">Bd21</strain>
    </source>
</reference>
<dbReference type="PANTHER" id="PTHR35101:SF11">
    <property type="entry name" value="OS08G0192100 PROTEIN"/>
    <property type="match status" value="1"/>
</dbReference>
<protein>
    <submittedName>
        <fullName evidence="1 2">Uncharacterized protein</fullName>
    </submittedName>
</protein>
<keyword evidence="3" id="KW-1185">Reference proteome</keyword>
<dbReference type="PANTHER" id="PTHR35101">
    <property type="entry name" value="OS02G0162600 PROTEIN"/>
    <property type="match status" value="1"/>
</dbReference>
<organism evidence="1">
    <name type="scientific">Brachypodium distachyon</name>
    <name type="common">Purple false brome</name>
    <name type="synonym">Trachynia distachya</name>
    <dbReference type="NCBI Taxonomy" id="15368"/>
    <lineage>
        <taxon>Eukaryota</taxon>
        <taxon>Viridiplantae</taxon>
        <taxon>Streptophyta</taxon>
        <taxon>Embryophyta</taxon>
        <taxon>Tracheophyta</taxon>
        <taxon>Spermatophyta</taxon>
        <taxon>Magnoliopsida</taxon>
        <taxon>Liliopsida</taxon>
        <taxon>Poales</taxon>
        <taxon>Poaceae</taxon>
        <taxon>BOP clade</taxon>
        <taxon>Pooideae</taxon>
        <taxon>Stipodae</taxon>
        <taxon>Brachypodieae</taxon>
        <taxon>Brachypodium</taxon>
    </lineage>
</organism>
<evidence type="ECO:0000313" key="3">
    <source>
        <dbReference type="Proteomes" id="UP000008810"/>
    </source>
</evidence>
<dbReference type="InParanoid" id="A0A2K2CX60"/>
<dbReference type="OrthoDB" id="616939at2759"/>
<accession>A0A2K2CX60</accession>
<gene>
    <name evidence="1" type="ORF">BRADI_3g14946v3</name>
</gene>
<proteinExistence type="predicted"/>
<dbReference type="AlphaFoldDB" id="A0A2K2CX60"/>
<dbReference type="FunCoup" id="A0A2K2CX60">
    <property type="interactions" value="313"/>
</dbReference>
<dbReference type="EnsemblPlants" id="PNT66622">
    <property type="protein sequence ID" value="PNT66622"/>
    <property type="gene ID" value="BRADI_3g14946v3"/>
</dbReference>
<dbReference type="Gramene" id="PNT66622">
    <property type="protein sequence ID" value="PNT66622"/>
    <property type="gene ID" value="BRADI_3g14946v3"/>
</dbReference>
<evidence type="ECO:0000313" key="1">
    <source>
        <dbReference type="EMBL" id="PNT66622.1"/>
    </source>
</evidence>
<name>A0A2K2CX60_BRADI</name>
<evidence type="ECO:0000313" key="2">
    <source>
        <dbReference type="EnsemblPlants" id="PNT66622"/>
    </source>
</evidence>
<sequence length="80" mass="8646">MAQSVARITMEVTPSKLASIIRRARLPRKLDTIAEEDKEAVELPSPRAHAHGASFSKEADKCTLFLASSKNVAGCPKIKA</sequence>